<feature type="non-terminal residue" evidence="2">
    <location>
        <position position="1"/>
    </location>
</feature>
<dbReference type="RefSeq" id="XP_041164428.1">
    <property type="nucleotide sequence ID" value="XM_041302183.1"/>
</dbReference>
<organism evidence="2 3">
    <name type="scientific">Suillus plorans</name>
    <dbReference type="NCBI Taxonomy" id="116603"/>
    <lineage>
        <taxon>Eukaryota</taxon>
        <taxon>Fungi</taxon>
        <taxon>Dikarya</taxon>
        <taxon>Basidiomycota</taxon>
        <taxon>Agaricomycotina</taxon>
        <taxon>Agaricomycetes</taxon>
        <taxon>Agaricomycetidae</taxon>
        <taxon>Boletales</taxon>
        <taxon>Suillineae</taxon>
        <taxon>Suillaceae</taxon>
        <taxon>Suillus</taxon>
    </lineage>
</organism>
<dbReference type="EMBL" id="JABBWE010000009">
    <property type="protein sequence ID" value="KAG1800442.1"/>
    <property type="molecule type" value="Genomic_DNA"/>
</dbReference>
<keyword evidence="3" id="KW-1185">Reference proteome</keyword>
<keyword evidence="1" id="KW-1133">Transmembrane helix</keyword>
<keyword evidence="1" id="KW-0472">Membrane</keyword>
<name>A0A9P7DQK4_9AGAM</name>
<accession>A0A9P7DQK4</accession>
<evidence type="ECO:0000313" key="3">
    <source>
        <dbReference type="Proteomes" id="UP000719766"/>
    </source>
</evidence>
<comment type="caution">
    <text evidence="2">The sequence shown here is derived from an EMBL/GenBank/DDBJ whole genome shotgun (WGS) entry which is preliminary data.</text>
</comment>
<dbReference type="Proteomes" id="UP000719766">
    <property type="component" value="Unassembled WGS sequence"/>
</dbReference>
<gene>
    <name evidence="2" type="ORF">HD556DRAFT_1343759</name>
</gene>
<evidence type="ECO:0000256" key="1">
    <source>
        <dbReference type="SAM" id="Phobius"/>
    </source>
</evidence>
<proteinExistence type="predicted"/>
<protein>
    <submittedName>
        <fullName evidence="2">Uncharacterized protein</fullName>
    </submittedName>
</protein>
<feature type="transmembrane region" description="Helical" evidence="1">
    <location>
        <begin position="31"/>
        <end position="50"/>
    </location>
</feature>
<dbReference type="AlphaFoldDB" id="A0A9P7DQK4"/>
<keyword evidence="1" id="KW-0812">Transmembrane</keyword>
<reference evidence="2" key="1">
    <citation type="journal article" date="2020" name="New Phytol.">
        <title>Comparative genomics reveals dynamic genome evolution in host specialist ectomycorrhizal fungi.</title>
        <authorList>
            <person name="Lofgren L.A."/>
            <person name="Nguyen N.H."/>
            <person name="Vilgalys R."/>
            <person name="Ruytinx J."/>
            <person name="Liao H.L."/>
            <person name="Branco S."/>
            <person name="Kuo A."/>
            <person name="LaButti K."/>
            <person name="Lipzen A."/>
            <person name="Andreopoulos W."/>
            <person name="Pangilinan J."/>
            <person name="Riley R."/>
            <person name="Hundley H."/>
            <person name="Na H."/>
            <person name="Barry K."/>
            <person name="Grigoriev I.V."/>
            <person name="Stajich J.E."/>
            <person name="Kennedy P.G."/>
        </authorList>
    </citation>
    <scope>NUCLEOTIDE SEQUENCE</scope>
    <source>
        <strain evidence="2">S12</strain>
    </source>
</reference>
<sequence length="67" mass="7881">MTYKFYIVLNFSLKYVAHLCSIRFPSFPTELICYILPSGTIVVVQWFSIFRRDTLLIFLLTTLTLVI</sequence>
<evidence type="ECO:0000313" key="2">
    <source>
        <dbReference type="EMBL" id="KAG1800442.1"/>
    </source>
</evidence>
<dbReference type="GeneID" id="64595947"/>